<name>A0ABW0A301_9ACTN</name>
<organism evidence="1 2">
    <name type="scientific">Streptomyces aureoversilis</name>
    <dbReference type="NCBI Taxonomy" id="67277"/>
    <lineage>
        <taxon>Bacteria</taxon>
        <taxon>Bacillati</taxon>
        <taxon>Actinomycetota</taxon>
        <taxon>Actinomycetes</taxon>
        <taxon>Kitasatosporales</taxon>
        <taxon>Streptomycetaceae</taxon>
        <taxon>Streptomyces</taxon>
    </lineage>
</organism>
<comment type="caution">
    <text evidence="1">The sequence shown here is derived from an EMBL/GenBank/DDBJ whole genome shotgun (WGS) entry which is preliminary data.</text>
</comment>
<proteinExistence type="predicted"/>
<protein>
    <submittedName>
        <fullName evidence="1">Uncharacterized protein</fullName>
    </submittedName>
</protein>
<gene>
    <name evidence="1" type="ORF">ACFPP6_20330</name>
</gene>
<dbReference type="RefSeq" id="WP_382044224.1">
    <property type="nucleotide sequence ID" value="NZ_JBHSKJ010000011.1"/>
</dbReference>
<dbReference type="Proteomes" id="UP001596222">
    <property type="component" value="Unassembled WGS sequence"/>
</dbReference>
<evidence type="ECO:0000313" key="1">
    <source>
        <dbReference type="EMBL" id="MFC5147024.1"/>
    </source>
</evidence>
<evidence type="ECO:0000313" key="2">
    <source>
        <dbReference type="Proteomes" id="UP001596222"/>
    </source>
</evidence>
<dbReference type="EMBL" id="JBHSKJ010000011">
    <property type="protein sequence ID" value="MFC5147024.1"/>
    <property type="molecule type" value="Genomic_DNA"/>
</dbReference>
<accession>A0ABW0A301</accession>
<reference evidence="2" key="1">
    <citation type="journal article" date="2019" name="Int. J. Syst. Evol. Microbiol.">
        <title>The Global Catalogue of Microorganisms (GCM) 10K type strain sequencing project: providing services to taxonomists for standard genome sequencing and annotation.</title>
        <authorList>
            <consortium name="The Broad Institute Genomics Platform"/>
            <consortium name="The Broad Institute Genome Sequencing Center for Infectious Disease"/>
            <person name="Wu L."/>
            <person name="Ma J."/>
        </authorList>
    </citation>
    <scope>NUCLEOTIDE SEQUENCE [LARGE SCALE GENOMIC DNA]</scope>
    <source>
        <strain evidence="2">CGMCC 4.1641</strain>
    </source>
</reference>
<keyword evidence="2" id="KW-1185">Reference proteome</keyword>
<sequence>MKPQGRTCLRHGLVCLAIHCALYGYAQWLEEARGCTSSAPLRARTRT</sequence>